<protein>
    <submittedName>
        <fullName evidence="1">Uncharacterized protein</fullName>
    </submittedName>
</protein>
<proteinExistence type="predicted"/>
<reference evidence="1 2" key="1">
    <citation type="journal article" date="2023" name="bioRxiv">
        <title>Conserved and derived expression patterns and positive selection on dental genes reveal complex evolutionary context of ever-growing rodent molars.</title>
        <authorList>
            <person name="Calamari Z.T."/>
            <person name="Song A."/>
            <person name="Cohen E."/>
            <person name="Akter M."/>
            <person name="Roy R.D."/>
            <person name="Hallikas O."/>
            <person name="Christensen M.M."/>
            <person name="Li P."/>
            <person name="Marangoni P."/>
            <person name="Jernvall J."/>
            <person name="Klein O.D."/>
        </authorList>
    </citation>
    <scope>NUCLEOTIDE SEQUENCE [LARGE SCALE GENOMIC DNA]</scope>
    <source>
        <strain evidence="1">V071</strain>
    </source>
</reference>
<keyword evidence="2" id="KW-1185">Reference proteome</keyword>
<sequence>MGRVLFFPSSTPLPPVDLNKFLSLFLNTQTPILLPFQVPTRSLGLGHYSLSLLVSYLNHLE</sequence>
<dbReference type="AlphaFoldDB" id="A0AAW0I0N0"/>
<dbReference type="Proteomes" id="UP001488838">
    <property type="component" value="Unassembled WGS sequence"/>
</dbReference>
<organism evidence="1 2">
    <name type="scientific">Myodes glareolus</name>
    <name type="common">Bank vole</name>
    <name type="synonym">Clethrionomys glareolus</name>
    <dbReference type="NCBI Taxonomy" id="447135"/>
    <lineage>
        <taxon>Eukaryota</taxon>
        <taxon>Metazoa</taxon>
        <taxon>Chordata</taxon>
        <taxon>Craniata</taxon>
        <taxon>Vertebrata</taxon>
        <taxon>Euteleostomi</taxon>
        <taxon>Mammalia</taxon>
        <taxon>Eutheria</taxon>
        <taxon>Euarchontoglires</taxon>
        <taxon>Glires</taxon>
        <taxon>Rodentia</taxon>
        <taxon>Myomorpha</taxon>
        <taxon>Muroidea</taxon>
        <taxon>Cricetidae</taxon>
        <taxon>Arvicolinae</taxon>
        <taxon>Myodes</taxon>
    </lineage>
</organism>
<name>A0AAW0I0N0_MYOGA</name>
<dbReference type="EMBL" id="JBBHLL010000253">
    <property type="protein sequence ID" value="KAK7807966.1"/>
    <property type="molecule type" value="Genomic_DNA"/>
</dbReference>
<accession>A0AAW0I0N0</accession>
<comment type="caution">
    <text evidence="1">The sequence shown here is derived from an EMBL/GenBank/DDBJ whole genome shotgun (WGS) entry which is preliminary data.</text>
</comment>
<evidence type="ECO:0000313" key="1">
    <source>
        <dbReference type="EMBL" id="KAK7807966.1"/>
    </source>
</evidence>
<evidence type="ECO:0000313" key="2">
    <source>
        <dbReference type="Proteomes" id="UP001488838"/>
    </source>
</evidence>
<gene>
    <name evidence="1" type="ORF">U0070_003038</name>
</gene>